<name>A0A3P6S4H5_DIBLA</name>
<reference evidence="2 3" key="1">
    <citation type="submission" date="2018-11" db="EMBL/GenBank/DDBJ databases">
        <authorList>
            <consortium name="Pathogen Informatics"/>
        </authorList>
    </citation>
    <scope>NUCLEOTIDE SEQUENCE [LARGE SCALE GENOMIC DNA]</scope>
</reference>
<dbReference type="AlphaFoldDB" id="A0A3P6S4H5"/>
<gene>
    <name evidence="2" type="ORF">DILT_LOCUS2264</name>
</gene>
<dbReference type="Pfam" id="PF19004">
    <property type="entry name" value="DUF5733"/>
    <property type="match status" value="1"/>
</dbReference>
<accession>A0A3P6S4H5</accession>
<feature type="domain" description="DUF5733" evidence="1">
    <location>
        <begin position="26"/>
        <end position="125"/>
    </location>
</feature>
<dbReference type="EMBL" id="UYRU01041865">
    <property type="protein sequence ID" value="VDK70632.1"/>
    <property type="molecule type" value="Genomic_DNA"/>
</dbReference>
<sequence>MHKKDNEVIFSSLGAVVLNNRSKAINYVTLDEISKLFKAVAEKKGVQTAVIFKGSEDCLTLHRNSKEKPLIKLPYDEVVQLKRDDTVEGLIFLQHTKKAKSSLLVLMLSDPSAVTALEESIQKKNKSAILWSQSYE</sequence>
<keyword evidence="3" id="KW-1185">Reference proteome</keyword>
<protein>
    <recommendedName>
        <fullName evidence="1">DUF5733 domain-containing protein</fullName>
    </recommendedName>
</protein>
<organism evidence="2 3">
    <name type="scientific">Dibothriocephalus latus</name>
    <name type="common">Fish tapeworm</name>
    <name type="synonym">Diphyllobothrium latum</name>
    <dbReference type="NCBI Taxonomy" id="60516"/>
    <lineage>
        <taxon>Eukaryota</taxon>
        <taxon>Metazoa</taxon>
        <taxon>Spiralia</taxon>
        <taxon>Lophotrochozoa</taxon>
        <taxon>Platyhelminthes</taxon>
        <taxon>Cestoda</taxon>
        <taxon>Eucestoda</taxon>
        <taxon>Diphyllobothriidea</taxon>
        <taxon>Diphyllobothriidae</taxon>
        <taxon>Dibothriocephalus</taxon>
    </lineage>
</organism>
<dbReference type="OrthoDB" id="6222898at2759"/>
<dbReference type="InterPro" id="IPR043791">
    <property type="entry name" value="DUF5733"/>
</dbReference>
<evidence type="ECO:0000259" key="1">
    <source>
        <dbReference type="Pfam" id="PF19004"/>
    </source>
</evidence>
<evidence type="ECO:0000313" key="3">
    <source>
        <dbReference type="Proteomes" id="UP000281553"/>
    </source>
</evidence>
<evidence type="ECO:0000313" key="2">
    <source>
        <dbReference type="EMBL" id="VDK70632.1"/>
    </source>
</evidence>
<dbReference type="Proteomes" id="UP000281553">
    <property type="component" value="Unassembled WGS sequence"/>
</dbReference>
<proteinExistence type="predicted"/>